<dbReference type="InterPro" id="IPR016162">
    <property type="entry name" value="Ald_DH_N"/>
</dbReference>
<keyword evidence="1" id="KW-0472">Membrane</keyword>
<evidence type="ECO:0000259" key="2">
    <source>
        <dbReference type="Pfam" id="PF00171"/>
    </source>
</evidence>
<dbReference type="EMBL" id="MSZU01000074">
    <property type="protein sequence ID" value="OMP88623.1"/>
    <property type="molecule type" value="Genomic_DNA"/>
</dbReference>
<dbReference type="InterPro" id="IPR016161">
    <property type="entry name" value="Ald_DH/histidinol_DH"/>
</dbReference>
<dbReference type="Gene3D" id="3.40.309.10">
    <property type="entry name" value="Aldehyde Dehydrogenase, Chain A, domain 2"/>
    <property type="match status" value="1"/>
</dbReference>
<dbReference type="PANTHER" id="PTHR43111">
    <property type="entry name" value="ALDEHYDE DEHYDROGENASE B-RELATED"/>
    <property type="match status" value="1"/>
</dbReference>
<gene>
    <name evidence="3" type="ORF">BK809_0005342</name>
</gene>
<comment type="caution">
    <text evidence="3">The sequence shown here is derived from an EMBL/GenBank/DDBJ whole genome shotgun (WGS) entry which is preliminary data.</text>
</comment>
<sequence length="514" mass="54326">MTDDTNRALANVRSTAIDGRLHNVYWRQDQLRNLHSTLVSHEAAVLEATTKDARNITLAEAKAEFYLALAAVKQHFLSLNPERELEHEYRVAHGQDAADRRDPVGIVYIEPQSPHTPFYSTMVPLASAITAGNCVVVQLETTLQSLPPVLRQILTAALDPDVFALVPTRPPPSFFAAPPTVVSVLQNGGGGEEMTPTSGAPSSSLILSPTSSLAVAIVERNADLGAAAKALVTARFGFGGRSPYAPDVVLVNEFAKEAFLNAVVQESIRYMAAGEKSNGVANGKLGGGGRKGGPSAVEELKNEAGVRVVTAGSNGAILDVEKRDSAALGRKIGERCLVVHATTSLDDGIDLTNRIAGPSPLATYFFADPASCKYMSQFTAAHLSFANHFPLDLLVGPAAPTTAPLDTTDRFPPSLFTVARPQYAKPSPLSARLSGILQAAASSSGSGSGNSEALKSLKTEATSALPPNRPYKKNIGFFEQGIMLGLGITAVPLLSGLGLLTWYGSRTLLTYWRG</sequence>
<name>A0A1S8BN35_9PEZI</name>
<reference evidence="3 4" key="1">
    <citation type="submission" date="2017-01" db="EMBL/GenBank/DDBJ databases">
        <title>Draft genome sequence of Diplodia seriata F98.1, a fungal species involved in grapevine trunk diseases.</title>
        <authorList>
            <person name="Robert-Siegwald G."/>
            <person name="Vallet J."/>
            <person name="Abou-Mansour E."/>
            <person name="Xu J."/>
            <person name="Rey P."/>
            <person name="Bertsch C."/>
            <person name="Rego C."/>
            <person name="Larignon P."/>
            <person name="Fontaine F."/>
            <person name="Lebrun M.-H."/>
        </authorList>
    </citation>
    <scope>NUCLEOTIDE SEQUENCE [LARGE SCALE GENOMIC DNA]</scope>
    <source>
        <strain evidence="3 4">F98.1</strain>
    </source>
</reference>
<protein>
    <submittedName>
        <fullName evidence="3">Aldehyde dehydrogenase family 3 member B1</fullName>
    </submittedName>
</protein>
<evidence type="ECO:0000313" key="3">
    <source>
        <dbReference type="EMBL" id="OMP88623.1"/>
    </source>
</evidence>
<dbReference type="STRING" id="420778.A0A1S8BN35"/>
<dbReference type="GO" id="GO:0016620">
    <property type="term" value="F:oxidoreductase activity, acting on the aldehyde or oxo group of donors, NAD or NADP as acceptor"/>
    <property type="evidence" value="ECO:0007669"/>
    <property type="project" value="InterPro"/>
</dbReference>
<dbReference type="SUPFAM" id="SSF53720">
    <property type="entry name" value="ALDH-like"/>
    <property type="match status" value="1"/>
</dbReference>
<proteinExistence type="predicted"/>
<dbReference type="InterPro" id="IPR015590">
    <property type="entry name" value="Aldehyde_DH_dom"/>
</dbReference>
<evidence type="ECO:0000313" key="4">
    <source>
        <dbReference type="Proteomes" id="UP000190776"/>
    </source>
</evidence>
<dbReference type="OrthoDB" id="5596991at2759"/>
<feature type="transmembrane region" description="Helical" evidence="1">
    <location>
        <begin position="482"/>
        <end position="503"/>
    </location>
</feature>
<organism evidence="3 4">
    <name type="scientific">Diplodia seriata</name>
    <dbReference type="NCBI Taxonomy" id="420778"/>
    <lineage>
        <taxon>Eukaryota</taxon>
        <taxon>Fungi</taxon>
        <taxon>Dikarya</taxon>
        <taxon>Ascomycota</taxon>
        <taxon>Pezizomycotina</taxon>
        <taxon>Dothideomycetes</taxon>
        <taxon>Dothideomycetes incertae sedis</taxon>
        <taxon>Botryosphaeriales</taxon>
        <taxon>Botryosphaeriaceae</taxon>
        <taxon>Diplodia</taxon>
    </lineage>
</organism>
<evidence type="ECO:0000256" key="1">
    <source>
        <dbReference type="SAM" id="Phobius"/>
    </source>
</evidence>
<keyword evidence="1" id="KW-1133">Transmembrane helix</keyword>
<feature type="domain" description="Aldehyde dehydrogenase" evidence="2">
    <location>
        <begin position="4"/>
        <end position="267"/>
    </location>
</feature>
<dbReference type="Gene3D" id="3.40.605.10">
    <property type="entry name" value="Aldehyde Dehydrogenase, Chain A, domain 1"/>
    <property type="match status" value="1"/>
</dbReference>
<accession>A0A1S8BN35</accession>
<dbReference type="AlphaFoldDB" id="A0A1S8BN35"/>
<dbReference type="InterPro" id="IPR016163">
    <property type="entry name" value="Ald_DH_C"/>
</dbReference>
<keyword evidence="1" id="KW-0812">Transmembrane</keyword>
<dbReference type="Proteomes" id="UP000190776">
    <property type="component" value="Unassembled WGS sequence"/>
</dbReference>
<dbReference type="Pfam" id="PF00171">
    <property type="entry name" value="Aldedh"/>
    <property type="match status" value="1"/>
</dbReference>
<dbReference type="PANTHER" id="PTHR43111:SF1">
    <property type="entry name" value="ALDEHYDE DEHYDROGENASE B-RELATED"/>
    <property type="match status" value="1"/>
</dbReference>